<sequence>MALNGTEWIQEPWRVSLKAFTDIFDKTVGNGGIFYIFLIIILAFGIYKKTNDPIFAMMFIVGSGG</sequence>
<dbReference type="AlphaFoldDB" id="X1C6B6"/>
<proteinExistence type="predicted"/>
<keyword evidence="1" id="KW-0812">Transmembrane</keyword>
<accession>X1C6B6</accession>
<feature type="non-terminal residue" evidence="2">
    <location>
        <position position="65"/>
    </location>
</feature>
<keyword evidence="1" id="KW-1133">Transmembrane helix</keyword>
<keyword evidence="1" id="KW-0472">Membrane</keyword>
<dbReference type="EMBL" id="BART01027019">
    <property type="protein sequence ID" value="GAH03601.1"/>
    <property type="molecule type" value="Genomic_DNA"/>
</dbReference>
<gene>
    <name evidence="2" type="ORF">S01H4_48009</name>
</gene>
<protein>
    <submittedName>
        <fullName evidence="2">Uncharacterized protein</fullName>
    </submittedName>
</protein>
<evidence type="ECO:0000313" key="2">
    <source>
        <dbReference type="EMBL" id="GAH03601.1"/>
    </source>
</evidence>
<reference evidence="2" key="1">
    <citation type="journal article" date="2014" name="Front. Microbiol.">
        <title>High frequency of phylogenetically diverse reductive dehalogenase-homologous genes in deep subseafloor sedimentary metagenomes.</title>
        <authorList>
            <person name="Kawai M."/>
            <person name="Futagami T."/>
            <person name="Toyoda A."/>
            <person name="Takaki Y."/>
            <person name="Nishi S."/>
            <person name="Hori S."/>
            <person name="Arai W."/>
            <person name="Tsubouchi T."/>
            <person name="Morono Y."/>
            <person name="Uchiyama I."/>
            <person name="Ito T."/>
            <person name="Fujiyama A."/>
            <person name="Inagaki F."/>
            <person name="Takami H."/>
        </authorList>
    </citation>
    <scope>NUCLEOTIDE SEQUENCE</scope>
    <source>
        <strain evidence="2">Expedition CK06-06</strain>
    </source>
</reference>
<feature type="transmembrane region" description="Helical" evidence="1">
    <location>
        <begin position="28"/>
        <end position="47"/>
    </location>
</feature>
<comment type="caution">
    <text evidence="2">The sequence shown here is derived from an EMBL/GenBank/DDBJ whole genome shotgun (WGS) entry which is preliminary data.</text>
</comment>
<organism evidence="2">
    <name type="scientific">marine sediment metagenome</name>
    <dbReference type="NCBI Taxonomy" id="412755"/>
    <lineage>
        <taxon>unclassified sequences</taxon>
        <taxon>metagenomes</taxon>
        <taxon>ecological metagenomes</taxon>
    </lineage>
</organism>
<name>X1C6B6_9ZZZZ</name>
<evidence type="ECO:0000256" key="1">
    <source>
        <dbReference type="SAM" id="Phobius"/>
    </source>
</evidence>